<comment type="caution">
    <text evidence="2">The sequence shown here is derived from an EMBL/GenBank/DDBJ whole genome shotgun (WGS) entry which is preliminary data.</text>
</comment>
<sequence length="279" mass="31610">MLTVGCAGFPEPREGLSFEDGLSAEQWFERMLQAHGGDISSDPRDFNLAMTGEWSGLIQRIQPLVTDSGYRISAEERYRPSDNLYVTRHRGPQGIKTVWRRGQEIRVWYDGEPETDARVLAATAMTTDAFELFHFGPSFLARRAVDMTRLAEGREDGRSYPRILVEIRPGFGEAESDRVVAWIDPGTHRLFRVHITLNGFRTTQGAHVDTTFSDYVQMGGYWFPSRFEERVRGPIRIHAHDWQITGRDTDRNWRVEDVAGPEFTGPAAPTASSTADTDN</sequence>
<evidence type="ECO:0000313" key="3">
    <source>
        <dbReference type="Proteomes" id="UP000260351"/>
    </source>
</evidence>
<name>A0A3E1KCC5_9GAMM</name>
<feature type="compositionally biased region" description="Low complexity" evidence="1">
    <location>
        <begin position="264"/>
        <end position="279"/>
    </location>
</feature>
<accession>A0A3E1KCC5</accession>
<evidence type="ECO:0000256" key="1">
    <source>
        <dbReference type="SAM" id="MobiDB-lite"/>
    </source>
</evidence>
<organism evidence="2 3">
    <name type="scientific">Wenzhouxiangella sediminis</name>
    <dbReference type="NCBI Taxonomy" id="1792836"/>
    <lineage>
        <taxon>Bacteria</taxon>
        <taxon>Pseudomonadati</taxon>
        <taxon>Pseudomonadota</taxon>
        <taxon>Gammaproteobacteria</taxon>
        <taxon>Chromatiales</taxon>
        <taxon>Wenzhouxiangellaceae</taxon>
        <taxon>Wenzhouxiangella</taxon>
    </lineage>
</organism>
<keyword evidence="3" id="KW-1185">Reference proteome</keyword>
<dbReference type="AlphaFoldDB" id="A0A3E1KCC5"/>
<protein>
    <recommendedName>
        <fullName evidence="4">Outer membrane lipoprotein-sorting protein</fullName>
    </recommendedName>
</protein>
<dbReference type="OrthoDB" id="6330382at2"/>
<evidence type="ECO:0000313" key="2">
    <source>
        <dbReference type="EMBL" id="RFF31774.1"/>
    </source>
</evidence>
<gene>
    <name evidence="2" type="ORF">DZC52_03535</name>
</gene>
<evidence type="ECO:0008006" key="4">
    <source>
        <dbReference type="Google" id="ProtNLM"/>
    </source>
</evidence>
<dbReference type="Proteomes" id="UP000260351">
    <property type="component" value="Unassembled WGS sequence"/>
</dbReference>
<feature type="region of interest" description="Disordered" evidence="1">
    <location>
        <begin position="259"/>
        <end position="279"/>
    </location>
</feature>
<dbReference type="EMBL" id="QUZK01000016">
    <property type="protein sequence ID" value="RFF31774.1"/>
    <property type="molecule type" value="Genomic_DNA"/>
</dbReference>
<proteinExistence type="predicted"/>
<reference evidence="2 3" key="1">
    <citation type="submission" date="2018-08" db="EMBL/GenBank/DDBJ databases">
        <title>Wenzhouxiangella salilacus sp. nov., a novel bacterium isolated from a saline lake in Xinjiang Province, China.</title>
        <authorList>
            <person name="Han S."/>
        </authorList>
    </citation>
    <scope>NUCLEOTIDE SEQUENCE [LARGE SCALE GENOMIC DNA]</scope>
    <source>
        <strain evidence="2 3">XDB06</strain>
    </source>
</reference>